<feature type="region of interest" description="Disordered" evidence="1">
    <location>
        <begin position="352"/>
        <end position="371"/>
    </location>
</feature>
<proteinExistence type="predicted"/>
<sequence length="568" mass="65207">MSFFQQNMLTSISSNFDEQQWVKQIRQTLDEELEEETHEIPITIFAVPKAIMLTSPDAYIPQQISIGPYHHFQAEVYDMERYKVAATKRNQKELQNVKFQDFVNHLIKFELRVRASYQRPVTLGPEALAWMMAVDACFLFEFFQVCGVKKGKVLTKTPSRLAHLIDLSGNKTAHNAILRDIVLLENQIPLFVMRMLLEFQFSSLDLADELLLDVLIGLSAEISPFKIVGGPQKIAIKECAHLLDFLYHFIVPKLEVPSEIIEIHHEDEDEEKDEEEKNNSFSKPSHLRHLLDVTWQILSNLKSRPLEWIKTIIFSKPLKLILQLPWTILTKIPIIKMMKGPIENMLSTFKTDKEKTDEDKSSSNSNNKPPLLEEIKIPSVTQLFEVGVQFLPTNEGITSINFDEKNLTFYIPIIELDVNSKVVLRNLVAYEACSTSGPLILTRFVELMNGIIDTDEDAKLLCQRGIVINHLKSEKEVADLWNGMSKSVRLTKVPCLDKVIGDVNKYYNGRWKVKVGNFMKKYVFGSWRILTFLAAIMMLLLMCLQAFCQVYSCSSVFPIKALEPMNQS</sequence>
<organism evidence="3 4">
    <name type="scientific">Rehmannia glutinosa</name>
    <name type="common">Chinese foxglove</name>
    <dbReference type="NCBI Taxonomy" id="99300"/>
    <lineage>
        <taxon>Eukaryota</taxon>
        <taxon>Viridiplantae</taxon>
        <taxon>Streptophyta</taxon>
        <taxon>Embryophyta</taxon>
        <taxon>Tracheophyta</taxon>
        <taxon>Spermatophyta</taxon>
        <taxon>Magnoliopsida</taxon>
        <taxon>eudicotyledons</taxon>
        <taxon>Gunneridae</taxon>
        <taxon>Pentapetalae</taxon>
        <taxon>asterids</taxon>
        <taxon>lamiids</taxon>
        <taxon>Lamiales</taxon>
        <taxon>Orobanchaceae</taxon>
        <taxon>Rehmannieae</taxon>
        <taxon>Rehmannia</taxon>
    </lineage>
</organism>
<keyword evidence="2" id="KW-0812">Transmembrane</keyword>
<dbReference type="EMBL" id="JABTTQ020000010">
    <property type="protein sequence ID" value="KAK6147841.1"/>
    <property type="molecule type" value="Genomic_DNA"/>
</dbReference>
<feature type="compositionally biased region" description="Basic and acidic residues" evidence="1">
    <location>
        <begin position="352"/>
        <end position="361"/>
    </location>
</feature>
<name>A0ABR0WML6_REHGL</name>
<dbReference type="PANTHER" id="PTHR31170">
    <property type="entry name" value="BNAC04G53230D PROTEIN"/>
    <property type="match status" value="1"/>
</dbReference>
<dbReference type="InterPro" id="IPR004158">
    <property type="entry name" value="DUF247_pln"/>
</dbReference>
<evidence type="ECO:0000313" key="3">
    <source>
        <dbReference type="EMBL" id="KAK6147841.1"/>
    </source>
</evidence>
<reference evidence="3 4" key="1">
    <citation type="journal article" date="2021" name="Comput. Struct. Biotechnol. J.">
        <title>De novo genome assembly of the potent medicinal plant Rehmannia glutinosa using nanopore technology.</title>
        <authorList>
            <person name="Ma L."/>
            <person name="Dong C."/>
            <person name="Song C."/>
            <person name="Wang X."/>
            <person name="Zheng X."/>
            <person name="Niu Y."/>
            <person name="Chen S."/>
            <person name="Feng W."/>
        </authorList>
    </citation>
    <scope>NUCLEOTIDE SEQUENCE [LARGE SCALE GENOMIC DNA]</scope>
    <source>
        <strain evidence="3">DH-2019</strain>
    </source>
</reference>
<dbReference type="Pfam" id="PF03140">
    <property type="entry name" value="DUF247"/>
    <property type="match status" value="1"/>
</dbReference>
<evidence type="ECO:0000256" key="1">
    <source>
        <dbReference type="SAM" id="MobiDB-lite"/>
    </source>
</evidence>
<gene>
    <name evidence="3" type="ORF">DH2020_018753</name>
</gene>
<keyword evidence="2" id="KW-0472">Membrane</keyword>
<protein>
    <submittedName>
        <fullName evidence="3">Uncharacterized protein</fullName>
    </submittedName>
</protein>
<evidence type="ECO:0000256" key="2">
    <source>
        <dbReference type="SAM" id="Phobius"/>
    </source>
</evidence>
<dbReference type="Proteomes" id="UP001318860">
    <property type="component" value="Unassembled WGS sequence"/>
</dbReference>
<keyword evidence="2" id="KW-1133">Transmembrane helix</keyword>
<accession>A0ABR0WML6</accession>
<keyword evidence="4" id="KW-1185">Reference proteome</keyword>
<comment type="caution">
    <text evidence="3">The sequence shown here is derived from an EMBL/GenBank/DDBJ whole genome shotgun (WGS) entry which is preliminary data.</text>
</comment>
<feature type="transmembrane region" description="Helical" evidence="2">
    <location>
        <begin position="529"/>
        <end position="547"/>
    </location>
</feature>
<evidence type="ECO:0000313" key="4">
    <source>
        <dbReference type="Proteomes" id="UP001318860"/>
    </source>
</evidence>
<dbReference type="PANTHER" id="PTHR31170:SF25">
    <property type="entry name" value="BNAA09G04570D PROTEIN"/>
    <property type="match status" value="1"/>
</dbReference>